<protein>
    <submittedName>
        <fullName evidence="3">Cytochrome p450 CYP199A2</fullName>
        <ecNumber evidence="3">1.14.99.15</ecNumber>
    </submittedName>
</protein>
<gene>
    <name evidence="3" type="ORF">DSM104329_03079</name>
</gene>
<dbReference type="InterPro" id="IPR036396">
    <property type="entry name" value="Cyt_P450_sf"/>
</dbReference>
<sequence>MPPVTSAPPTHDLDLFADEVLVDPYPAYAELRELAGAVHLPANDVYALTRYDVIRGALADWETFSSASIGFNPMVNEALTGTSLASDPPVHTQLRAVLTENLTPRALRGLKDTIDAKADALVAGLVERRSFEAIDALARAFPLEVVADLIGFTGQVRDNMLRWGQAAMEVIGPMNARTAENFPIAGELYGWCSTVTADDLAPGSVGRGIFDAEARGDIPPDTAGHIIHQYLGAGVDTTVAVIGNVVALLGKHPDQLALVRQDPALVPAAFNEVLRFWPPIHAWGRRATKDVEVDGVVVPAGAQIAILFGAGNHDPRHYENPDDFLVERNPVDHLTFGYGVHGCAGQGLARMEGHAVIAALARHAERLVVGDEARVPSNITRSIHELPVLEVVRA</sequence>
<dbReference type="EMBL" id="CP087164">
    <property type="protein sequence ID" value="UGS36670.1"/>
    <property type="molecule type" value="Genomic_DNA"/>
</dbReference>
<dbReference type="Proteomes" id="UP001162834">
    <property type="component" value="Chromosome"/>
</dbReference>
<name>A0A9E6XYN7_9ACTN</name>
<dbReference type="PANTHER" id="PTHR46696">
    <property type="entry name" value="P450, PUTATIVE (EUROFUNG)-RELATED"/>
    <property type="match status" value="1"/>
</dbReference>
<keyword evidence="2" id="KW-0408">Iron</keyword>
<dbReference type="InterPro" id="IPR002397">
    <property type="entry name" value="Cyt_P450_B"/>
</dbReference>
<evidence type="ECO:0000313" key="3">
    <source>
        <dbReference type="EMBL" id="UGS36670.1"/>
    </source>
</evidence>
<dbReference type="KEGG" id="sbae:DSM104329_03079"/>
<proteinExistence type="inferred from homology"/>
<dbReference type="InterPro" id="IPR017972">
    <property type="entry name" value="Cyt_P450_CS"/>
</dbReference>
<organism evidence="3 4">
    <name type="scientific">Capillimicrobium parvum</name>
    <dbReference type="NCBI Taxonomy" id="2884022"/>
    <lineage>
        <taxon>Bacteria</taxon>
        <taxon>Bacillati</taxon>
        <taxon>Actinomycetota</taxon>
        <taxon>Thermoleophilia</taxon>
        <taxon>Solirubrobacterales</taxon>
        <taxon>Capillimicrobiaceae</taxon>
        <taxon>Capillimicrobium</taxon>
    </lineage>
</organism>
<dbReference type="PROSITE" id="PS00086">
    <property type="entry name" value="CYTOCHROME_P450"/>
    <property type="match status" value="1"/>
</dbReference>
<comment type="similarity">
    <text evidence="1 2">Belongs to the cytochrome P450 family.</text>
</comment>
<dbReference type="PRINTS" id="PR00385">
    <property type="entry name" value="P450"/>
</dbReference>
<evidence type="ECO:0000256" key="1">
    <source>
        <dbReference type="ARBA" id="ARBA00010617"/>
    </source>
</evidence>
<keyword evidence="2 3" id="KW-0560">Oxidoreductase</keyword>
<evidence type="ECO:0000313" key="4">
    <source>
        <dbReference type="Proteomes" id="UP001162834"/>
    </source>
</evidence>
<dbReference type="GO" id="GO:0020037">
    <property type="term" value="F:heme binding"/>
    <property type="evidence" value="ECO:0007669"/>
    <property type="project" value="InterPro"/>
</dbReference>
<dbReference type="EC" id="1.14.99.15" evidence="3"/>
<dbReference type="Gene3D" id="1.10.630.10">
    <property type="entry name" value="Cytochrome P450"/>
    <property type="match status" value="1"/>
</dbReference>
<dbReference type="PANTHER" id="PTHR46696:SF1">
    <property type="entry name" value="CYTOCHROME P450 YJIB-RELATED"/>
    <property type="match status" value="1"/>
</dbReference>
<dbReference type="Pfam" id="PF00067">
    <property type="entry name" value="p450"/>
    <property type="match status" value="1"/>
</dbReference>
<dbReference type="GO" id="GO:0005506">
    <property type="term" value="F:iron ion binding"/>
    <property type="evidence" value="ECO:0007669"/>
    <property type="project" value="InterPro"/>
</dbReference>
<accession>A0A9E6XYN7</accession>
<keyword evidence="2" id="KW-0479">Metal-binding</keyword>
<keyword evidence="2" id="KW-0349">Heme</keyword>
<dbReference type="SUPFAM" id="SSF48264">
    <property type="entry name" value="Cytochrome P450"/>
    <property type="match status" value="1"/>
</dbReference>
<evidence type="ECO:0000256" key="2">
    <source>
        <dbReference type="RuleBase" id="RU000461"/>
    </source>
</evidence>
<dbReference type="InterPro" id="IPR001128">
    <property type="entry name" value="Cyt_P450"/>
</dbReference>
<dbReference type="PRINTS" id="PR00359">
    <property type="entry name" value="BP450"/>
</dbReference>
<reference evidence="3" key="1">
    <citation type="journal article" date="2022" name="Int. J. Syst. Evol. Microbiol.">
        <title>Pseudomonas aegrilactucae sp. nov. and Pseudomonas morbosilactucae sp. nov., pathogens causing bacterial rot of lettuce in Japan.</title>
        <authorList>
            <person name="Sawada H."/>
            <person name="Fujikawa T."/>
            <person name="Satou M."/>
        </authorList>
    </citation>
    <scope>NUCLEOTIDE SEQUENCE</scope>
    <source>
        <strain evidence="3">0166_1</strain>
    </source>
</reference>
<keyword evidence="4" id="KW-1185">Reference proteome</keyword>
<dbReference type="AlphaFoldDB" id="A0A9E6XYN7"/>
<dbReference type="GO" id="GO:0018690">
    <property type="term" value="F:4-methoxybenzoate monooxygenase (O-demethylating) activity"/>
    <property type="evidence" value="ECO:0007669"/>
    <property type="project" value="UniProtKB-EC"/>
</dbReference>
<keyword evidence="2" id="KW-0503">Monooxygenase</keyword>
<dbReference type="RefSeq" id="WP_259310737.1">
    <property type="nucleotide sequence ID" value="NZ_CP087164.1"/>
</dbReference>